<dbReference type="Pfam" id="PF00450">
    <property type="entry name" value="Peptidase_S10"/>
    <property type="match status" value="1"/>
</dbReference>
<evidence type="ECO:0000256" key="3">
    <source>
        <dbReference type="ARBA" id="ARBA00022670"/>
    </source>
</evidence>
<keyword evidence="4" id="KW-0732">Signal</keyword>
<dbReference type="InterPro" id="IPR001563">
    <property type="entry name" value="Peptidase_S10"/>
</dbReference>
<gene>
    <name evidence="8" type="ORF">FHL15_011263</name>
</gene>
<dbReference type="PANTHER" id="PTHR11802:SF189">
    <property type="entry name" value="CARBOXYPEPTIDASE"/>
    <property type="match status" value="1"/>
</dbReference>
<comment type="caution">
    <text evidence="8">The sequence shown here is derived from an EMBL/GenBank/DDBJ whole genome shotgun (WGS) entry which is preliminary data.</text>
</comment>
<comment type="similarity">
    <text evidence="1">Belongs to the peptidase S10 family.</text>
</comment>
<dbReference type="PANTHER" id="PTHR11802">
    <property type="entry name" value="SERINE PROTEASE FAMILY S10 SERINE CARBOXYPEPTIDASE"/>
    <property type="match status" value="1"/>
</dbReference>
<evidence type="ECO:0000256" key="7">
    <source>
        <dbReference type="SAM" id="MobiDB-lite"/>
    </source>
</evidence>
<feature type="region of interest" description="Disordered" evidence="7">
    <location>
        <begin position="629"/>
        <end position="651"/>
    </location>
</feature>
<evidence type="ECO:0000256" key="5">
    <source>
        <dbReference type="ARBA" id="ARBA00022801"/>
    </source>
</evidence>
<protein>
    <recommendedName>
        <fullName evidence="10">Carboxypeptidase</fullName>
    </recommendedName>
</protein>
<dbReference type="GO" id="GO:0004185">
    <property type="term" value="F:serine-type carboxypeptidase activity"/>
    <property type="evidence" value="ECO:0007669"/>
    <property type="project" value="InterPro"/>
</dbReference>
<reference evidence="9" key="1">
    <citation type="submission" date="2019-06" db="EMBL/GenBank/DDBJ databases">
        <title>Draft genome sequence of the griseofulvin-producing fungus Xylaria cubensis strain G536.</title>
        <authorList>
            <person name="Mead M.E."/>
            <person name="Raja H.A."/>
            <person name="Steenwyk J.L."/>
            <person name="Knowles S.L."/>
            <person name="Oberlies N.H."/>
            <person name="Rokas A."/>
        </authorList>
    </citation>
    <scope>NUCLEOTIDE SEQUENCE [LARGE SCALE GENOMIC DNA]</scope>
    <source>
        <strain evidence="9">G536</strain>
    </source>
</reference>
<dbReference type="PRINTS" id="PR00724">
    <property type="entry name" value="CRBOXYPTASEC"/>
</dbReference>
<organism evidence="8 9">
    <name type="scientific">Xylaria flabelliformis</name>
    <dbReference type="NCBI Taxonomy" id="2512241"/>
    <lineage>
        <taxon>Eukaryota</taxon>
        <taxon>Fungi</taxon>
        <taxon>Dikarya</taxon>
        <taxon>Ascomycota</taxon>
        <taxon>Pezizomycotina</taxon>
        <taxon>Sordariomycetes</taxon>
        <taxon>Xylariomycetidae</taxon>
        <taxon>Xylariales</taxon>
        <taxon>Xylariaceae</taxon>
        <taxon>Xylaria</taxon>
    </lineage>
</organism>
<dbReference type="STRING" id="2512241.A0A553HIQ4"/>
<dbReference type="Proteomes" id="UP000319160">
    <property type="component" value="Unassembled WGS sequence"/>
</dbReference>
<keyword evidence="5" id="KW-0378">Hydrolase</keyword>
<evidence type="ECO:0000313" key="8">
    <source>
        <dbReference type="EMBL" id="TRX87845.1"/>
    </source>
</evidence>
<evidence type="ECO:0008006" key="10">
    <source>
        <dbReference type="Google" id="ProtNLM"/>
    </source>
</evidence>
<dbReference type="AlphaFoldDB" id="A0A553HIQ4"/>
<proteinExistence type="inferred from homology"/>
<accession>A0A553HIQ4</accession>
<keyword evidence="2" id="KW-0121">Carboxypeptidase</keyword>
<keyword evidence="6" id="KW-0325">Glycoprotein</keyword>
<evidence type="ECO:0000256" key="4">
    <source>
        <dbReference type="ARBA" id="ARBA00022729"/>
    </source>
</evidence>
<dbReference type="InterPro" id="IPR029058">
    <property type="entry name" value="AB_hydrolase_fold"/>
</dbReference>
<dbReference type="GO" id="GO:0000324">
    <property type="term" value="C:fungal-type vacuole"/>
    <property type="evidence" value="ECO:0007669"/>
    <property type="project" value="TreeGrafter"/>
</dbReference>
<dbReference type="SUPFAM" id="SSF53474">
    <property type="entry name" value="alpha/beta-Hydrolases"/>
    <property type="match status" value="1"/>
</dbReference>
<dbReference type="EMBL" id="VFLP01000115">
    <property type="protein sequence ID" value="TRX87845.1"/>
    <property type="molecule type" value="Genomic_DNA"/>
</dbReference>
<evidence type="ECO:0000313" key="9">
    <source>
        <dbReference type="Proteomes" id="UP000319160"/>
    </source>
</evidence>
<name>A0A553HIQ4_9PEZI</name>
<keyword evidence="3" id="KW-0645">Protease</keyword>
<dbReference type="OrthoDB" id="443318at2759"/>
<evidence type="ECO:0000256" key="1">
    <source>
        <dbReference type="ARBA" id="ARBA00009431"/>
    </source>
</evidence>
<feature type="compositionally biased region" description="Basic and acidic residues" evidence="7">
    <location>
        <begin position="635"/>
        <end position="648"/>
    </location>
</feature>
<dbReference type="Gene3D" id="3.40.50.1820">
    <property type="entry name" value="alpha/beta hydrolase"/>
    <property type="match status" value="1"/>
</dbReference>
<evidence type="ECO:0000256" key="2">
    <source>
        <dbReference type="ARBA" id="ARBA00022645"/>
    </source>
</evidence>
<sequence length="743" mass="82246">MMLVLFKKSCTLGFWGSILLFLPLVVSTVNTRHEDHKIVNSTLFKEAQISFKQVSLCLPTSSTAKGFAGYVHLPVDTLRTVGLDQQRPINTFFWFFESQNDLETVPLTVYSIPLLRENGPCRVDLTGRSTHVNPWSWNQVSNMLYIDQPVNTGFSYDVLMNATMDIRGNWLRDENLSKSSQGDSRMMSEPGIIGEGAADADTAVNTTEAAVRALWVTLTTWLQDFPEFESKNHEIELWTASYGGHYAPALYDFARTKASKDPSVGPQIRFRTIGLMNACVDSLAQLPAYPEMAYNNTYGLKLINETTYRSAMRSWDEPGGCRSRIQACRGALGPTPYLGANTSMNAICHEANTYCGWTIANLVADSSVGFFDIGYPSRYLSDPNLHTYYAYLKQQHVLDELGVPVNFTDQSNVAADAFTRTGDNLHGDYVAVLGRAIDDGVHVHLIYGDRDYACNWLGGEALSTAIPHKHAEEFRSAGYEAFQIPAFEESDEKANAKAITTAYVRQHGNLSFTMVLNSGHTVNTAQPSTGFAIFNRTIANVDIVSGMVSIGKNSGPAANQSLYSTQGPTTIRHVKNTPPAVSHGEEGMCYSLALSQCSERQLTAYLTGKALVRDYWVVDLGDRTCSPNPIQPCTEKSRLGDPQVHSEEPEQETLSITYTYTYLESRRRGGMQLFIFRRLAVNSAGMTALYTDSPTSTSVLIRPLMKLPKVLANMQLAIGKSIRIVQPQQLGVHVAHECLPYHV</sequence>
<keyword evidence="9" id="KW-1185">Reference proteome</keyword>
<evidence type="ECO:0000256" key="6">
    <source>
        <dbReference type="ARBA" id="ARBA00023180"/>
    </source>
</evidence>
<dbReference type="GO" id="GO:0006508">
    <property type="term" value="P:proteolysis"/>
    <property type="evidence" value="ECO:0007669"/>
    <property type="project" value="UniProtKB-KW"/>
</dbReference>